<dbReference type="EMBL" id="JBHTKR010000002">
    <property type="protein sequence ID" value="MFD1194352.1"/>
    <property type="molecule type" value="Genomic_DNA"/>
</dbReference>
<dbReference type="InterPro" id="IPR006805">
    <property type="entry name" value="Anth_synth_I_N"/>
</dbReference>
<keyword evidence="10 15" id="KW-0460">Magnesium</keyword>
<evidence type="ECO:0000256" key="1">
    <source>
        <dbReference type="ARBA" id="ARBA00001946"/>
    </source>
</evidence>
<comment type="pathway">
    <text evidence="2 15">Amino-acid biosynthesis; L-tryptophan biosynthesis; L-tryptophan from chorismate: step 1/5.</text>
</comment>
<evidence type="ECO:0000256" key="12">
    <source>
        <dbReference type="ARBA" id="ARBA00023239"/>
    </source>
</evidence>
<feature type="domain" description="Chorismate-utilising enzyme C-terminal" evidence="16">
    <location>
        <begin position="230"/>
        <end position="483"/>
    </location>
</feature>
<keyword evidence="9 15" id="KW-0822">Tryptophan biosynthesis</keyword>
<keyword evidence="7 15" id="KW-0028">Amino-acid biosynthesis</keyword>
<organism evidence="18 19">
    <name type="scientific">Seohaeicola saemankumensis</name>
    <dbReference type="NCBI Taxonomy" id="481181"/>
    <lineage>
        <taxon>Bacteria</taxon>
        <taxon>Pseudomonadati</taxon>
        <taxon>Pseudomonadota</taxon>
        <taxon>Alphaproteobacteria</taxon>
        <taxon>Rhodobacterales</taxon>
        <taxon>Roseobacteraceae</taxon>
        <taxon>Seohaeicola</taxon>
    </lineage>
</organism>
<feature type="domain" description="Anthranilate synthase component I N-terminal" evidence="17">
    <location>
        <begin position="29"/>
        <end position="173"/>
    </location>
</feature>
<dbReference type="InterPro" id="IPR005256">
    <property type="entry name" value="Anth_synth_I_PabB"/>
</dbReference>
<evidence type="ECO:0000313" key="19">
    <source>
        <dbReference type="Proteomes" id="UP001597151"/>
    </source>
</evidence>
<keyword evidence="8 15" id="KW-0479">Metal-binding</keyword>
<evidence type="ECO:0000256" key="7">
    <source>
        <dbReference type="ARBA" id="ARBA00022605"/>
    </source>
</evidence>
<dbReference type="RefSeq" id="WP_380789771.1">
    <property type="nucleotide sequence ID" value="NZ_JBHTKR010000002.1"/>
</dbReference>
<evidence type="ECO:0000256" key="6">
    <source>
        <dbReference type="ARBA" id="ARBA00020653"/>
    </source>
</evidence>
<comment type="cofactor">
    <cofactor evidence="1 15">
        <name>Mg(2+)</name>
        <dbReference type="ChEBI" id="CHEBI:18420"/>
    </cofactor>
</comment>
<dbReference type="PANTHER" id="PTHR11236">
    <property type="entry name" value="AMINOBENZOATE/ANTHRANILATE SYNTHASE"/>
    <property type="match status" value="1"/>
</dbReference>
<dbReference type="EC" id="4.1.3.27" evidence="5 15"/>
<gene>
    <name evidence="15 18" type="primary">trpE</name>
    <name evidence="18" type="ORF">ACFQ3C_06690</name>
</gene>
<dbReference type="InterPro" id="IPR019999">
    <property type="entry name" value="Anth_synth_I-like"/>
</dbReference>
<dbReference type="InterPro" id="IPR015890">
    <property type="entry name" value="Chorismate_C"/>
</dbReference>
<evidence type="ECO:0000256" key="2">
    <source>
        <dbReference type="ARBA" id="ARBA00004873"/>
    </source>
</evidence>
<keyword evidence="19" id="KW-1185">Reference proteome</keyword>
<comment type="function">
    <text evidence="13 15">Part of a heterotetrameric complex that catalyzes the two-step biosynthesis of anthranilate, an intermediate in the biosynthesis of L-tryptophan. In the first step, the glutamine-binding beta subunit (TrpG) of anthranilate synthase (AS) provides the glutamine amidotransferase activity which generates ammonia as a substrate that, along with chorismate, is used in the second step, catalyzed by the large alpha subunit of AS (TrpE) to produce anthranilate. In the absence of TrpG, TrpE can synthesize anthranilate directly from chorismate and high concentrations of ammonia.</text>
</comment>
<dbReference type="NCBIfam" id="TIGR00564">
    <property type="entry name" value="trpE_most"/>
    <property type="match status" value="1"/>
</dbReference>
<dbReference type="Pfam" id="PF00425">
    <property type="entry name" value="Chorismate_bind"/>
    <property type="match status" value="1"/>
</dbReference>
<comment type="catalytic activity">
    <reaction evidence="14 15">
        <text>chorismate + L-glutamine = anthranilate + pyruvate + L-glutamate + H(+)</text>
        <dbReference type="Rhea" id="RHEA:21732"/>
        <dbReference type="ChEBI" id="CHEBI:15361"/>
        <dbReference type="ChEBI" id="CHEBI:15378"/>
        <dbReference type="ChEBI" id="CHEBI:16567"/>
        <dbReference type="ChEBI" id="CHEBI:29748"/>
        <dbReference type="ChEBI" id="CHEBI:29985"/>
        <dbReference type="ChEBI" id="CHEBI:58359"/>
        <dbReference type="EC" id="4.1.3.27"/>
    </reaction>
</comment>
<keyword evidence="11 15" id="KW-0057">Aromatic amino acid biosynthesis</keyword>
<dbReference type="InterPro" id="IPR005801">
    <property type="entry name" value="ADC_synthase"/>
</dbReference>
<evidence type="ECO:0000256" key="8">
    <source>
        <dbReference type="ARBA" id="ARBA00022723"/>
    </source>
</evidence>
<sequence>MELTPDFESFARAYEAGKNQVVYARLAADLDTPVSLMLKLSGAAKDAFMLESVTGGEVRGRYSIIGMKPDLVWQCHGAQSRLNRQARFDPDTFEDQPGDPLDNLRALIAESRIDLPEDLPAASAGLFGYLGYDMIRLVEHLPDVNPDPLGLPDAVMMRPTVVAVLDGVKGDVTVVSPAWVSDGQSARAAYAQAAERVMDALRDLDRALPQATREMGEARDAAPPRSNFAHDAYLAAVEKAKDYIRAGDIFQVVPSQRWTQDFPLPPFTLYRSLRRTNPSPFMFYFNFGGFQVIGASPEILVRVFGREVTIRPIAGTRPRGATPEQDRAYEAELLADKKELAEHLMLLDLGRNDVGRVAKIGTVRPTEQFIIERYSHVMHIVSNVVGELAEDQDALSAFFAGMPAGTVSGAPKVRAMQIIDELEPEKRGVYGGGVGYFSAGGDMDMCIALRTAIVKDRKLYIQAGGGVVYDSDPEAEYQETVHKSNAIRRAAADAARFSGGNS</sequence>
<name>A0ABW3TE78_9RHOB</name>
<dbReference type="Pfam" id="PF04715">
    <property type="entry name" value="Anth_synt_I_N"/>
    <property type="match status" value="1"/>
</dbReference>
<keyword evidence="12 15" id="KW-0456">Lyase</keyword>
<dbReference type="GO" id="GO:0004049">
    <property type="term" value="F:anthranilate synthase activity"/>
    <property type="evidence" value="ECO:0007669"/>
    <property type="project" value="UniProtKB-EC"/>
</dbReference>
<dbReference type="PANTHER" id="PTHR11236:SF48">
    <property type="entry name" value="ISOCHORISMATE SYNTHASE MENF"/>
    <property type="match status" value="1"/>
</dbReference>
<dbReference type="SUPFAM" id="SSF56322">
    <property type="entry name" value="ADC synthase"/>
    <property type="match status" value="1"/>
</dbReference>
<evidence type="ECO:0000256" key="4">
    <source>
        <dbReference type="ARBA" id="ARBA00011575"/>
    </source>
</evidence>
<dbReference type="Gene3D" id="3.60.120.10">
    <property type="entry name" value="Anthranilate synthase"/>
    <property type="match status" value="1"/>
</dbReference>
<reference evidence="19" key="1">
    <citation type="journal article" date="2019" name="Int. J. Syst. Evol. Microbiol.">
        <title>The Global Catalogue of Microorganisms (GCM) 10K type strain sequencing project: providing services to taxonomists for standard genome sequencing and annotation.</title>
        <authorList>
            <consortium name="The Broad Institute Genomics Platform"/>
            <consortium name="The Broad Institute Genome Sequencing Center for Infectious Disease"/>
            <person name="Wu L."/>
            <person name="Ma J."/>
        </authorList>
    </citation>
    <scope>NUCLEOTIDE SEQUENCE [LARGE SCALE GENOMIC DNA]</scope>
    <source>
        <strain evidence="19">CCUG 55328</strain>
    </source>
</reference>
<evidence type="ECO:0000256" key="9">
    <source>
        <dbReference type="ARBA" id="ARBA00022822"/>
    </source>
</evidence>
<comment type="subunit">
    <text evidence="4 15">Heterotetramer consisting of two non-identical subunits: a beta subunit (TrpG) and a large alpha subunit (TrpE).</text>
</comment>
<dbReference type="Proteomes" id="UP001597151">
    <property type="component" value="Unassembled WGS sequence"/>
</dbReference>
<dbReference type="PRINTS" id="PR00095">
    <property type="entry name" value="ANTSNTHASEI"/>
</dbReference>
<proteinExistence type="inferred from homology"/>
<comment type="caution">
    <text evidence="18">The sequence shown here is derived from an EMBL/GenBank/DDBJ whole genome shotgun (WGS) entry which is preliminary data.</text>
</comment>
<evidence type="ECO:0000256" key="14">
    <source>
        <dbReference type="ARBA" id="ARBA00047683"/>
    </source>
</evidence>
<comment type="similarity">
    <text evidence="3 15">Belongs to the anthranilate synthase component I family.</text>
</comment>
<evidence type="ECO:0000256" key="13">
    <source>
        <dbReference type="ARBA" id="ARBA00025634"/>
    </source>
</evidence>
<evidence type="ECO:0000256" key="10">
    <source>
        <dbReference type="ARBA" id="ARBA00022842"/>
    </source>
</evidence>
<evidence type="ECO:0000256" key="3">
    <source>
        <dbReference type="ARBA" id="ARBA00009562"/>
    </source>
</evidence>
<evidence type="ECO:0000259" key="16">
    <source>
        <dbReference type="Pfam" id="PF00425"/>
    </source>
</evidence>
<evidence type="ECO:0000256" key="15">
    <source>
        <dbReference type="RuleBase" id="RU364045"/>
    </source>
</evidence>
<evidence type="ECO:0000256" key="11">
    <source>
        <dbReference type="ARBA" id="ARBA00023141"/>
    </source>
</evidence>
<accession>A0ABW3TE78</accession>
<evidence type="ECO:0000256" key="5">
    <source>
        <dbReference type="ARBA" id="ARBA00012266"/>
    </source>
</evidence>
<evidence type="ECO:0000313" key="18">
    <source>
        <dbReference type="EMBL" id="MFD1194352.1"/>
    </source>
</evidence>
<evidence type="ECO:0000259" key="17">
    <source>
        <dbReference type="Pfam" id="PF04715"/>
    </source>
</evidence>
<protein>
    <recommendedName>
        <fullName evidence="6 15">Anthranilate synthase component 1</fullName>
        <ecNumber evidence="5 15">4.1.3.27</ecNumber>
    </recommendedName>
</protein>